<dbReference type="AlphaFoldDB" id="A0A3D2SR18"/>
<dbReference type="EMBL" id="DPVE01000273">
    <property type="protein sequence ID" value="HCK31388.1"/>
    <property type="molecule type" value="Genomic_DNA"/>
</dbReference>
<name>A0A3D2SR18_9GAMM</name>
<evidence type="ECO:0000313" key="2">
    <source>
        <dbReference type="Proteomes" id="UP000263596"/>
    </source>
</evidence>
<gene>
    <name evidence="1" type="ORF">DHW29_15200</name>
</gene>
<evidence type="ECO:0000313" key="1">
    <source>
        <dbReference type="EMBL" id="HCK31388.1"/>
    </source>
</evidence>
<proteinExistence type="predicted"/>
<protein>
    <submittedName>
        <fullName evidence="1">ABC transporter</fullName>
    </submittedName>
</protein>
<organism evidence="1 2">
    <name type="scientific">Acinetobacter ursingii</name>
    <dbReference type="NCBI Taxonomy" id="108980"/>
    <lineage>
        <taxon>Bacteria</taxon>
        <taxon>Pseudomonadati</taxon>
        <taxon>Pseudomonadota</taxon>
        <taxon>Gammaproteobacteria</taxon>
        <taxon>Moraxellales</taxon>
        <taxon>Moraxellaceae</taxon>
        <taxon>Acinetobacter</taxon>
    </lineage>
</organism>
<comment type="caution">
    <text evidence="1">The sequence shown here is derived from an EMBL/GenBank/DDBJ whole genome shotgun (WGS) entry which is preliminary data.</text>
</comment>
<accession>A0A3D2SR18</accession>
<sequence length="74" mass="8874">MPQGLMDEQERYNWKKSQLHSRVMQQASKSMASRYFSVPPKEFMFISRKFIGAYTFMTVIDARTNVRQMIRKYA</sequence>
<dbReference type="Proteomes" id="UP000263596">
    <property type="component" value="Unassembled WGS sequence"/>
</dbReference>
<feature type="non-terminal residue" evidence="1">
    <location>
        <position position="1"/>
    </location>
</feature>
<reference evidence="1 2" key="1">
    <citation type="journal article" date="2018" name="Nat. Biotechnol.">
        <title>A standardized bacterial taxonomy based on genome phylogeny substantially revises the tree of life.</title>
        <authorList>
            <person name="Parks D.H."/>
            <person name="Chuvochina M."/>
            <person name="Waite D.W."/>
            <person name="Rinke C."/>
            <person name="Skarshewski A."/>
            <person name="Chaumeil P.A."/>
            <person name="Hugenholtz P."/>
        </authorList>
    </citation>
    <scope>NUCLEOTIDE SEQUENCE [LARGE SCALE GENOMIC DNA]</scope>
    <source>
        <strain evidence="1">UBA9669</strain>
    </source>
</reference>